<accession>A0ABN1TF07</accession>
<evidence type="ECO:0000313" key="1">
    <source>
        <dbReference type="EMBL" id="GAA1079937.1"/>
    </source>
</evidence>
<dbReference type="InterPro" id="IPR020568">
    <property type="entry name" value="Ribosomal_Su5_D2-typ_SF"/>
</dbReference>
<comment type="caution">
    <text evidence="1">The sequence shown here is derived from an EMBL/GenBank/DDBJ whole genome shotgun (WGS) entry which is preliminary data.</text>
</comment>
<evidence type="ECO:0000313" key="2">
    <source>
        <dbReference type="Proteomes" id="UP001499987"/>
    </source>
</evidence>
<keyword evidence="2" id="KW-1185">Reference proteome</keyword>
<protein>
    <recommendedName>
        <fullName evidence="3">Lon proteolytic domain-containing protein</fullName>
    </recommendedName>
</protein>
<dbReference type="Gene3D" id="3.30.230.10">
    <property type="match status" value="1"/>
</dbReference>
<gene>
    <name evidence="1" type="ORF">GCM10009663_23060</name>
</gene>
<dbReference type="InterPro" id="IPR014721">
    <property type="entry name" value="Ribsml_uS5_D2-typ_fold_subgr"/>
</dbReference>
<name>A0ABN1TF07_9ACTN</name>
<dbReference type="Proteomes" id="UP001499987">
    <property type="component" value="Unassembled WGS sequence"/>
</dbReference>
<proteinExistence type="predicted"/>
<evidence type="ECO:0008006" key="3">
    <source>
        <dbReference type="Google" id="ProtNLM"/>
    </source>
</evidence>
<dbReference type="RefSeq" id="WP_425555136.1">
    <property type="nucleotide sequence ID" value="NZ_BAAALD010000016.1"/>
</dbReference>
<dbReference type="EMBL" id="BAAALD010000016">
    <property type="protein sequence ID" value="GAA1079937.1"/>
    <property type="molecule type" value="Genomic_DNA"/>
</dbReference>
<dbReference type="SUPFAM" id="SSF54211">
    <property type="entry name" value="Ribosomal protein S5 domain 2-like"/>
    <property type="match status" value="1"/>
</dbReference>
<sequence>MRDVSPAKLPTALTAPKTRALALCTVLVLALFGVTAFVPLPFTLTQPGVTANTLGSYNGVPVITVTGTPVRTTGGELLATTISATNAGEKISFRDALRAWIREDEAVLPTEAVYPQSNPGKAEQETAQQMAESQDSATAAALSYLHLSPSQVTVKIDLGDIGGPSAGQMLSLGIIDKIAGNGRGGDLTGGRVVAGTGTIDDQGVIGAVGGVALKTRAAARDGATVFLVPASECSDAKVDTPQGLRLIPVATLASAVAALDALDGGGSVPSC</sequence>
<reference evidence="1 2" key="1">
    <citation type="journal article" date="2019" name="Int. J. Syst. Evol. Microbiol.">
        <title>The Global Catalogue of Microorganisms (GCM) 10K type strain sequencing project: providing services to taxonomists for standard genome sequencing and annotation.</title>
        <authorList>
            <consortium name="The Broad Institute Genomics Platform"/>
            <consortium name="The Broad Institute Genome Sequencing Center for Infectious Disease"/>
            <person name="Wu L."/>
            <person name="Ma J."/>
        </authorList>
    </citation>
    <scope>NUCLEOTIDE SEQUENCE [LARGE SCALE GENOMIC DNA]</scope>
    <source>
        <strain evidence="1 2">JCM 13002</strain>
    </source>
</reference>
<organism evidence="1 2">
    <name type="scientific">Kitasatospora arboriphila</name>
    <dbReference type="NCBI Taxonomy" id="258052"/>
    <lineage>
        <taxon>Bacteria</taxon>
        <taxon>Bacillati</taxon>
        <taxon>Actinomycetota</taxon>
        <taxon>Actinomycetes</taxon>
        <taxon>Kitasatosporales</taxon>
        <taxon>Streptomycetaceae</taxon>
        <taxon>Kitasatospora</taxon>
    </lineage>
</organism>